<reference evidence="3" key="1">
    <citation type="submission" date="2013-08" db="EMBL/GenBank/DDBJ databases">
        <authorList>
            <person name="Mendez C."/>
            <person name="Richter M."/>
            <person name="Ferrer M."/>
            <person name="Sanchez J."/>
        </authorList>
    </citation>
    <scope>NUCLEOTIDE SEQUENCE</scope>
</reference>
<organism evidence="3">
    <name type="scientific">mine drainage metagenome</name>
    <dbReference type="NCBI Taxonomy" id="410659"/>
    <lineage>
        <taxon>unclassified sequences</taxon>
        <taxon>metagenomes</taxon>
        <taxon>ecological metagenomes</taxon>
    </lineage>
</organism>
<gene>
    <name evidence="2" type="ORF">B1B_17168</name>
    <name evidence="3" type="ORF">B2A_07497</name>
</gene>
<protein>
    <submittedName>
        <fullName evidence="3">OsmC family protein</fullName>
    </submittedName>
</protein>
<reference evidence="3" key="2">
    <citation type="journal article" date="2014" name="ISME J.">
        <title>Microbial stratification in low pH oxic and suboxic macroscopic growths along an acid mine drainage.</title>
        <authorList>
            <person name="Mendez-Garcia C."/>
            <person name="Mesa V."/>
            <person name="Sprenger R.R."/>
            <person name="Richter M."/>
            <person name="Diez M.S."/>
            <person name="Solano J."/>
            <person name="Bargiela R."/>
            <person name="Golyshina O.V."/>
            <person name="Manteca A."/>
            <person name="Ramos J.L."/>
            <person name="Gallego J.R."/>
            <person name="Llorente I."/>
            <person name="Martins Dos Santos V.A."/>
            <person name="Jensen O.N."/>
            <person name="Pelaez A.I."/>
            <person name="Sanchez J."/>
            <person name="Ferrer M."/>
        </authorList>
    </citation>
    <scope>NUCLEOTIDE SEQUENCE</scope>
</reference>
<dbReference type="SUPFAM" id="SSF82784">
    <property type="entry name" value="OsmC-like"/>
    <property type="match status" value="1"/>
</dbReference>
<name>T0ZNF1_9ZZZZ</name>
<feature type="region of interest" description="Disordered" evidence="1">
    <location>
        <begin position="145"/>
        <end position="165"/>
    </location>
</feature>
<dbReference type="EMBL" id="AUZZ01005368">
    <property type="protein sequence ID" value="EQD49881.1"/>
    <property type="molecule type" value="Genomic_DNA"/>
</dbReference>
<evidence type="ECO:0000313" key="3">
    <source>
        <dbReference type="EMBL" id="EQD49881.1"/>
    </source>
</evidence>
<dbReference type="Pfam" id="PF02566">
    <property type="entry name" value="OsmC"/>
    <property type="match status" value="1"/>
</dbReference>
<dbReference type="Gene3D" id="3.30.300.20">
    <property type="match status" value="1"/>
</dbReference>
<dbReference type="InterPro" id="IPR015946">
    <property type="entry name" value="KH_dom-like_a/b"/>
</dbReference>
<proteinExistence type="predicted"/>
<comment type="caution">
    <text evidence="3">The sequence shown here is derived from an EMBL/GenBank/DDBJ whole genome shotgun (WGS) entry which is preliminary data.</text>
</comment>
<evidence type="ECO:0000313" key="2">
    <source>
        <dbReference type="EMBL" id="EQD34507.1"/>
    </source>
</evidence>
<dbReference type="InterPro" id="IPR036102">
    <property type="entry name" value="OsmC/Ohrsf"/>
</dbReference>
<dbReference type="AlphaFoldDB" id="T0ZNF1"/>
<sequence>MPDPPAPAAAPVHSVRLELTGGYAFLARFPGLDATWTLDEPAPLGASTGPNASQALATATAHCLSASLLFCLRRGGIEPRRLAADARAFTGRTDEHRLRVVRIEVTLHLEVPADVDPVRLRRCREVFENYCVVTGAVRSGIPVDVRIDPPLSDPPSGTDPGSFAR</sequence>
<dbReference type="EMBL" id="AUZY01011469">
    <property type="protein sequence ID" value="EQD34507.1"/>
    <property type="molecule type" value="Genomic_DNA"/>
</dbReference>
<dbReference type="InterPro" id="IPR003718">
    <property type="entry name" value="OsmC/Ohr_fam"/>
</dbReference>
<accession>T0ZNF1</accession>
<evidence type="ECO:0000256" key="1">
    <source>
        <dbReference type="SAM" id="MobiDB-lite"/>
    </source>
</evidence>